<proteinExistence type="predicted"/>
<keyword evidence="1" id="KW-1133">Transmembrane helix</keyword>
<protein>
    <submittedName>
        <fullName evidence="2">Uncharacterized protein</fullName>
    </submittedName>
</protein>
<organism evidence="2 3">
    <name type="scientific">Acidithiobacillus ferrivorans</name>
    <dbReference type="NCBI Taxonomy" id="160808"/>
    <lineage>
        <taxon>Bacteria</taxon>
        <taxon>Pseudomonadati</taxon>
        <taxon>Pseudomonadota</taxon>
        <taxon>Acidithiobacillia</taxon>
        <taxon>Acidithiobacillales</taxon>
        <taxon>Acidithiobacillaceae</taxon>
        <taxon>Acidithiobacillus</taxon>
    </lineage>
</organism>
<evidence type="ECO:0000256" key="1">
    <source>
        <dbReference type="SAM" id="Phobius"/>
    </source>
</evidence>
<feature type="transmembrane region" description="Helical" evidence="1">
    <location>
        <begin position="131"/>
        <end position="151"/>
    </location>
</feature>
<accession>A0A1B9C0A6</accession>
<sequence>MNLKGLLGRNDEQLLTAKDYRISTALRIRSGQALTVLTPIAAIGAITNVPALMIPALYVVVAQGHSYQLLKAPLVKLCGSKHFWRTLGVLAGSYTAWELFPVFYSWFGPAPAYTVYVNHAHRVIIERYTHWLWIVGGVLSVGMGGLSYLWMKGGQTKSMQRIAQHLANQEAENA</sequence>
<reference evidence="2 3" key="1">
    <citation type="submission" date="2016-07" db="EMBL/GenBank/DDBJ databases">
        <title>Draft genome of a psychrotolerant acidophile Acidithiobacillus ferrivorans strain YL15.</title>
        <authorList>
            <person name="Peng T."/>
            <person name="Ma L."/>
            <person name="Nan M."/>
            <person name="An N."/>
            <person name="Wang M."/>
            <person name="Qiu G."/>
            <person name="Zeng W."/>
        </authorList>
    </citation>
    <scope>NUCLEOTIDE SEQUENCE [LARGE SCALE GENOMIC DNA]</scope>
    <source>
        <strain evidence="2 3">YL15</strain>
    </source>
</reference>
<dbReference type="EMBL" id="MASQ01000067">
    <property type="protein sequence ID" value="OCB03399.1"/>
    <property type="molecule type" value="Genomic_DNA"/>
</dbReference>
<keyword evidence="1" id="KW-0812">Transmembrane</keyword>
<dbReference type="RefSeq" id="WP_065412866.1">
    <property type="nucleotide sequence ID" value="NZ_MASQ01000067.1"/>
</dbReference>
<keyword evidence="1" id="KW-0472">Membrane</keyword>
<feature type="transmembrane region" description="Helical" evidence="1">
    <location>
        <begin position="40"/>
        <end position="62"/>
    </location>
</feature>
<name>A0A1B9C0A6_9PROT</name>
<feature type="transmembrane region" description="Helical" evidence="1">
    <location>
        <begin position="83"/>
        <end position="107"/>
    </location>
</feature>
<dbReference type="Proteomes" id="UP000093129">
    <property type="component" value="Unassembled WGS sequence"/>
</dbReference>
<evidence type="ECO:0000313" key="3">
    <source>
        <dbReference type="Proteomes" id="UP000093129"/>
    </source>
</evidence>
<gene>
    <name evidence="2" type="ORF">BBC27_08000</name>
</gene>
<dbReference type="AlphaFoldDB" id="A0A1B9C0A6"/>
<evidence type="ECO:0000313" key="2">
    <source>
        <dbReference type="EMBL" id="OCB03399.1"/>
    </source>
</evidence>
<comment type="caution">
    <text evidence="2">The sequence shown here is derived from an EMBL/GenBank/DDBJ whole genome shotgun (WGS) entry which is preliminary data.</text>
</comment>